<keyword evidence="3" id="KW-1185">Reference proteome</keyword>
<dbReference type="PROSITE" id="PS51257">
    <property type="entry name" value="PROKAR_LIPOPROTEIN"/>
    <property type="match status" value="1"/>
</dbReference>
<dbReference type="AlphaFoldDB" id="A0A9W9DLN4"/>
<evidence type="ECO:0000313" key="2">
    <source>
        <dbReference type="EMBL" id="KAJ4474847.1"/>
    </source>
</evidence>
<organism evidence="2 3">
    <name type="scientific">Lentinula aciculospora</name>
    <dbReference type="NCBI Taxonomy" id="153920"/>
    <lineage>
        <taxon>Eukaryota</taxon>
        <taxon>Fungi</taxon>
        <taxon>Dikarya</taxon>
        <taxon>Basidiomycota</taxon>
        <taxon>Agaricomycotina</taxon>
        <taxon>Agaricomycetes</taxon>
        <taxon>Agaricomycetidae</taxon>
        <taxon>Agaricales</taxon>
        <taxon>Marasmiineae</taxon>
        <taxon>Omphalotaceae</taxon>
        <taxon>Lentinula</taxon>
    </lineage>
</organism>
<sequence>MHSRLGLWTISLVVGLLISCASAEVFQSVSGKMHKMRRSASLASSEDITNRPSVKKVWIMYKPDTARTNSVSAKTRPLSPKEPSESYAKSAQRIVEMVVQAAWGEQGMPEIVDDENHTSLEGWTPMKPLSFNLSTGEDTAGPCPHASCQAWAIPARGQTSASLYSVAILNRIRNKFVLGRTWKLISGTTMRLKHD</sequence>
<dbReference type="EMBL" id="JAOTPV010000015">
    <property type="protein sequence ID" value="KAJ4474847.1"/>
    <property type="molecule type" value="Genomic_DNA"/>
</dbReference>
<dbReference type="Proteomes" id="UP001150266">
    <property type="component" value="Unassembled WGS sequence"/>
</dbReference>
<feature type="signal peptide" evidence="1">
    <location>
        <begin position="1"/>
        <end position="23"/>
    </location>
</feature>
<keyword evidence="1" id="KW-0732">Signal</keyword>
<gene>
    <name evidence="2" type="ORF">J3R30DRAFT_616878</name>
</gene>
<accession>A0A9W9DLN4</accession>
<protein>
    <submittedName>
        <fullName evidence="2">Uncharacterized protein</fullName>
    </submittedName>
</protein>
<reference evidence="2" key="1">
    <citation type="submission" date="2022-08" db="EMBL/GenBank/DDBJ databases">
        <title>A Global Phylogenomic Analysis of the Shiitake Genus Lentinula.</title>
        <authorList>
            <consortium name="DOE Joint Genome Institute"/>
            <person name="Sierra-Patev S."/>
            <person name="Min B."/>
            <person name="Naranjo-Ortiz M."/>
            <person name="Looney B."/>
            <person name="Konkel Z."/>
            <person name="Slot J.C."/>
            <person name="Sakamoto Y."/>
            <person name="Steenwyk J.L."/>
            <person name="Rokas A."/>
            <person name="Carro J."/>
            <person name="Camarero S."/>
            <person name="Ferreira P."/>
            <person name="Molpeceres G."/>
            <person name="Ruiz-Duenas F.J."/>
            <person name="Serrano A."/>
            <person name="Henrissat B."/>
            <person name="Drula E."/>
            <person name="Hughes K.W."/>
            <person name="Mata J.L."/>
            <person name="Ishikawa N.K."/>
            <person name="Vargas-Isla R."/>
            <person name="Ushijima S."/>
            <person name="Smith C.A."/>
            <person name="Ahrendt S."/>
            <person name="Andreopoulos W."/>
            <person name="He G."/>
            <person name="Labutti K."/>
            <person name="Lipzen A."/>
            <person name="Ng V."/>
            <person name="Riley R."/>
            <person name="Sandor L."/>
            <person name="Barry K."/>
            <person name="Martinez A.T."/>
            <person name="Xiao Y."/>
            <person name="Gibbons J.G."/>
            <person name="Terashima K."/>
            <person name="Grigoriev I.V."/>
            <person name="Hibbett D.S."/>
        </authorList>
    </citation>
    <scope>NUCLEOTIDE SEQUENCE</scope>
    <source>
        <strain evidence="2">JLM2183</strain>
    </source>
</reference>
<proteinExistence type="predicted"/>
<evidence type="ECO:0000256" key="1">
    <source>
        <dbReference type="SAM" id="SignalP"/>
    </source>
</evidence>
<name>A0A9W9DLN4_9AGAR</name>
<evidence type="ECO:0000313" key="3">
    <source>
        <dbReference type="Proteomes" id="UP001150266"/>
    </source>
</evidence>
<comment type="caution">
    <text evidence="2">The sequence shown here is derived from an EMBL/GenBank/DDBJ whole genome shotgun (WGS) entry which is preliminary data.</text>
</comment>
<feature type="chain" id="PRO_5040914005" evidence="1">
    <location>
        <begin position="24"/>
        <end position="195"/>
    </location>
</feature>